<dbReference type="EMBL" id="CP136600">
    <property type="protein sequence ID" value="WOH38621.1"/>
    <property type="molecule type" value="Genomic_DNA"/>
</dbReference>
<dbReference type="InterPro" id="IPR000209">
    <property type="entry name" value="Peptidase_S8/S53_dom"/>
</dbReference>
<accession>A0ABZ0GS58</accession>
<evidence type="ECO:0000313" key="9">
    <source>
        <dbReference type="Proteomes" id="UP001301442"/>
    </source>
</evidence>
<dbReference type="InterPro" id="IPR015500">
    <property type="entry name" value="Peptidase_S8_subtilisin-rel"/>
</dbReference>
<feature type="domain" description="Peptidase S8/S53" evidence="6">
    <location>
        <begin position="207"/>
        <end position="760"/>
    </location>
</feature>
<keyword evidence="5" id="KW-0732">Signal</keyword>
<evidence type="ECO:0000256" key="2">
    <source>
        <dbReference type="ARBA" id="ARBA00022801"/>
    </source>
</evidence>
<dbReference type="Pfam" id="PF02225">
    <property type="entry name" value="PA"/>
    <property type="match status" value="1"/>
</dbReference>
<organism evidence="8 9">
    <name type="scientific">Thalassotalea fonticola</name>
    <dbReference type="NCBI Taxonomy" id="3065649"/>
    <lineage>
        <taxon>Bacteria</taxon>
        <taxon>Pseudomonadati</taxon>
        <taxon>Pseudomonadota</taxon>
        <taxon>Gammaproteobacteria</taxon>
        <taxon>Alteromonadales</taxon>
        <taxon>Colwelliaceae</taxon>
        <taxon>Thalassotalea</taxon>
    </lineage>
</organism>
<evidence type="ECO:0000259" key="7">
    <source>
        <dbReference type="Pfam" id="PF02225"/>
    </source>
</evidence>
<dbReference type="InterPro" id="IPR045051">
    <property type="entry name" value="SBT"/>
</dbReference>
<dbReference type="PANTHER" id="PTHR10795">
    <property type="entry name" value="PROPROTEIN CONVERTASE SUBTILISIN/KEXIN"/>
    <property type="match status" value="1"/>
</dbReference>
<feature type="domain" description="PA" evidence="7">
    <location>
        <begin position="555"/>
        <end position="635"/>
    </location>
</feature>
<dbReference type="InterPro" id="IPR018247">
    <property type="entry name" value="EF_Hand_1_Ca_BS"/>
</dbReference>
<keyword evidence="9" id="KW-1185">Reference proteome</keyword>
<keyword evidence="2" id="KW-0378">Hydrolase</keyword>
<dbReference type="Gene3D" id="3.40.50.200">
    <property type="entry name" value="Peptidase S8/S53 domain"/>
    <property type="match status" value="2"/>
</dbReference>
<keyword evidence="1" id="KW-0645">Protease</keyword>
<evidence type="ECO:0000256" key="1">
    <source>
        <dbReference type="ARBA" id="ARBA00022670"/>
    </source>
</evidence>
<feature type="compositionally biased region" description="Acidic residues" evidence="4">
    <location>
        <begin position="822"/>
        <end position="833"/>
    </location>
</feature>
<dbReference type="Pfam" id="PF00082">
    <property type="entry name" value="Peptidase_S8"/>
    <property type="match status" value="1"/>
</dbReference>
<dbReference type="InterPro" id="IPR036852">
    <property type="entry name" value="Peptidase_S8/S53_dom_sf"/>
</dbReference>
<dbReference type="InterPro" id="IPR046450">
    <property type="entry name" value="PA_dom_sf"/>
</dbReference>
<evidence type="ECO:0000313" key="8">
    <source>
        <dbReference type="EMBL" id="WOH38621.1"/>
    </source>
</evidence>
<gene>
    <name evidence="8" type="ORF">RI844_05220</name>
</gene>
<dbReference type="SUPFAM" id="SSF52025">
    <property type="entry name" value="PA domain"/>
    <property type="match status" value="1"/>
</dbReference>
<evidence type="ECO:0000256" key="5">
    <source>
        <dbReference type="SAM" id="SignalP"/>
    </source>
</evidence>
<proteinExistence type="predicted"/>
<dbReference type="Gene3D" id="2.60.40.3010">
    <property type="match status" value="1"/>
</dbReference>
<evidence type="ECO:0000256" key="3">
    <source>
        <dbReference type="ARBA" id="ARBA00022825"/>
    </source>
</evidence>
<feature type="region of interest" description="Disordered" evidence="4">
    <location>
        <begin position="815"/>
        <end position="837"/>
    </location>
</feature>
<dbReference type="PROSITE" id="PS00018">
    <property type="entry name" value="EF_HAND_1"/>
    <property type="match status" value="1"/>
</dbReference>
<evidence type="ECO:0000256" key="4">
    <source>
        <dbReference type="SAM" id="MobiDB-lite"/>
    </source>
</evidence>
<feature type="chain" id="PRO_5046920649" evidence="5">
    <location>
        <begin position="26"/>
        <end position="1453"/>
    </location>
</feature>
<dbReference type="InterPro" id="IPR023828">
    <property type="entry name" value="Peptidase_S8_Ser-AS"/>
</dbReference>
<evidence type="ECO:0000259" key="6">
    <source>
        <dbReference type="Pfam" id="PF00082"/>
    </source>
</evidence>
<dbReference type="Proteomes" id="UP001301442">
    <property type="component" value="Chromosome"/>
</dbReference>
<dbReference type="RefSeq" id="WP_348397390.1">
    <property type="nucleotide sequence ID" value="NZ_CP136600.1"/>
</dbReference>
<dbReference type="SUPFAM" id="SSF52743">
    <property type="entry name" value="Subtilisin-like"/>
    <property type="match status" value="1"/>
</dbReference>
<keyword evidence="3" id="KW-0720">Serine protease</keyword>
<dbReference type="CDD" id="cd02120">
    <property type="entry name" value="PA_subtilisin_like"/>
    <property type="match status" value="1"/>
</dbReference>
<dbReference type="PRINTS" id="PR00723">
    <property type="entry name" value="SUBTILISIN"/>
</dbReference>
<dbReference type="PROSITE" id="PS00138">
    <property type="entry name" value="SUBTILASE_SER"/>
    <property type="match status" value="1"/>
</dbReference>
<sequence>MKFYTNSIVSYMTLVAAGIATSVNAGVNIPGNEDGETLPYATAQVKNSPVKLTDLSKFESSHINEYFVVLTDSPLATYDGSNVNFAATNMLASKGSNATKTGKLNTKSLASKRYRNYLSGKQKEAQLHVELKLKRKVEIKRSFSIVMNGFVAELTPSEAVLLGQLDGIKLVEKVGFDQIDTDSGPSYSGADNVWNGSADLQIPGNKGEGIIVAVLDSGIASFQHPVEDIFDTENLPPFHPSFADIGGDGYDHENPRGEGNYIGDCVDAPNWCNDKLIGVVGVGVFGVDIINKSYDDARTRTGQDANGHGTHTASTAAGNVVKNIRTESELGKGLRRVYDESFVYEQISGVAPHANIISYQICSPLGSCNQSYAIDAIEHAIDVEADVINYSVSGPSHSPWYQASALAFLAAREAGIHVAASAGNSGMNGSYTVRTPANAPWVTAIAANTHNRDFNDKVLTLSGGPKEFDVDQFIGSGATTGLGLTDVVFAEDVEYTGEGSHSHTHTHSSLDEDDYIHASYDEHSYQTDEDNKTIAYEHTHVHHNINAEDVYKIAGACGADSISAEKVAGKVVICNRGGSDEDGGLSRISKSYHVQNLGAAGMILINTSDTFFDTTNDDLHTIPAVHLKRKAGKQLLEWLAQGSDHQVAINASSLVANDDVGGIMGDFSSRGPDLFSHDYLVPDISAAGVKVLAAGMGDGMADIRKDPEITSDKDFLYMTGTSMSSPHVAGMFALIKKAQPLWTPAEAQSALMLTAGTGLKNYGEYKNDEITYEPANLHQTGAGLARVDLAIASGLIMNETEKGYMIADPLGDVPGLKISAPDSEDEDQGNESTEDLRDLTREPIEDWHGEPSRINLASLSKGDCEIECSWTRTFKATKDASWEISYSYLSEGFELSSDTDGKTIDVSAGDEFSITFYATLTGTLEDIWVNGRVHLTANNDTIPPVSLPVAVEFVAGQTPENIDITAHRNQGSASVAGVITVGSDDLTITQSSLSKADIYTGTVQRAEHPTEIWKDVKQSDRRGMVAIPLNIPYGASRLVIEVLETSSPDLDIFVGVDGDSDGFIDIPELDLVYFWGTNPGANEMLDYQTPRNGGYWIMVHNFGDHYNNSDHEEFDPAALVIDTFKISVSVVPGDDDSLTINAPKAIARGAEVPVTLNWDKEMTEGERYYGLFHVATSKNQLSNVGTVNVNLNRGEDDVKLSLLSHDAKSERAGFDITLAANNSGQDKNYQLSIDLVAGSTVESLSQQAQQAGVAAQSAGEDIQYNQDGNTLTWEYVHANGAPAQNVSLIINYTDVEGFTDVTPAVYSVLDEQDEGEFSTMTDKVMVHGRPIFALNSSEQLVDPGTSVTLSAQVIDAVIENSSISYNWVQIEGPRVDFNANDKVISFVVPNDADGKSYAFEMTGHNGERSAVTETIALKVTGEDVGKSGSFNWLLSVLALLTLCARNCATRRNS</sequence>
<reference evidence="8 9" key="1">
    <citation type="submission" date="2023-09" db="EMBL/GenBank/DDBJ databases">
        <authorList>
            <person name="Qi X."/>
        </authorList>
    </citation>
    <scope>NUCLEOTIDE SEQUENCE [LARGE SCALE GENOMIC DNA]</scope>
    <source>
        <strain evidence="8 9">S1-1</strain>
    </source>
</reference>
<name>A0ABZ0GS58_9GAMM</name>
<protein>
    <submittedName>
        <fullName evidence="8">S8 family serine peptidase</fullName>
    </submittedName>
</protein>
<dbReference type="InterPro" id="IPR003137">
    <property type="entry name" value="PA_domain"/>
</dbReference>
<feature type="signal peptide" evidence="5">
    <location>
        <begin position="1"/>
        <end position="25"/>
    </location>
</feature>